<dbReference type="Pfam" id="PF13650">
    <property type="entry name" value="Asp_protease_2"/>
    <property type="match status" value="1"/>
</dbReference>
<organism evidence="4 5">
    <name type="scientific">Hymenobacter koreensis</name>
    <dbReference type="NCBI Taxonomy" id="1084523"/>
    <lineage>
        <taxon>Bacteria</taxon>
        <taxon>Pseudomonadati</taxon>
        <taxon>Bacteroidota</taxon>
        <taxon>Cytophagia</taxon>
        <taxon>Cytophagales</taxon>
        <taxon>Hymenobacteraceae</taxon>
        <taxon>Hymenobacter</taxon>
    </lineage>
</organism>
<reference evidence="5" key="1">
    <citation type="journal article" date="2019" name="Int. J. Syst. Evol. Microbiol.">
        <title>The Global Catalogue of Microorganisms (GCM) 10K type strain sequencing project: providing services to taxonomists for standard genome sequencing and annotation.</title>
        <authorList>
            <consortium name="The Broad Institute Genomics Platform"/>
            <consortium name="The Broad Institute Genome Sequencing Center for Infectious Disease"/>
            <person name="Wu L."/>
            <person name="Ma J."/>
        </authorList>
    </citation>
    <scope>NUCLEOTIDE SEQUENCE [LARGE SCALE GENOMIC DNA]</scope>
    <source>
        <strain evidence="5">JCM 17924</strain>
    </source>
</reference>
<dbReference type="InterPro" id="IPR001995">
    <property type="entry name" value="Peptidase_A2_cat"/>
</dbReference>
<protein>
    <recommendedName>
        <fullName evidence="6">PDZ domain-containing protein</fullName>
    </recommendedName>
</protein>
<feature type="domain" description="Peptidase A2" evidence="3">
    <location>
        <begin position="51"/>
        <end position="87"/>
    </location>
</feature>
<dbReference type="Gene3D" id="2.40.70.10">
    <property type="entry name" value="Acid Proteases"/>
    <property type="match status" value="2"/>
</dbReference>
<dbReference type="EMBL" id="BAABHA010000008">
    <property type="protein sequence ID" value="GAA4384287.1"/>
    <property type="molecule type" value="Genomic_DNA"/>
</dbReference>
<evidence type="ECO:0008006" key="6">
    <source>
        <dbReference type="Google" id="ProtNLM"/>
    </source>
</evidence>
<keyword evidence="5" id="KW-1185">Reference proteome</keyword>
<dbReference type="InterPro" id="IPR001478">
    <property type="entry name" value="PDZ"/>
</dbReference>
<dbReference type="InterPro" id="IPR036034">
    <property type="entry name" value="PDZ_sf"/>
</dbReference>
<dbReference type="Proteomes" id="UP001500454">
    <property type="component" value="Unassembled WGS sequence"/>
</dbReference>
<feature type="domain" description="PDZ" evidence="2">
    <location>
        <begin position="321"/>
        <end position="391"/>
    </location>
</feature>
<dbReference type="Pfam" id="PF17820">
    <property type="entry name" value="PDZ_6"/>
    <property type="match status" value="1"/>
</dbReference>
<dbReference type="Gene3D" id="2.30.42.10">
    <property type="match status" value="1"/>
</dbReference>
<proteinExistence type="predicted"/>
<dbReference type="SUPFAM" id="SSF50156">
    <property type="entry name" value="PDZ domain-like"/>
    <property type="match status" value="1"/>
</dbReference>
<accession>A0ABP8J417</accession>
<dbReference type="SUPFAM" id="SSF50630">
    <property type="entry name" value="Acid proteases"/>
    <property type="match status" value="1"/>
</dbReference>
<sequence>MLLALMLLPLLAEGQSVFQFHPQRRNSVRMPFQLERNLVVVPVQLNGRGPYYFMLDTGADASIITDPTLRETLGLRIGQQYMVAGVGEEAPLTAFQTDGVKVELGDGKVVAPNMSMLLLSADVFNLSSYVGLPVHGILGSDVFRNFVVEIQPENRTITFTRPEKFRRPWGRRWARLPITIEGSKAYVETKVTLLDSVEVPLRLVLDTGAGHALSLETGSDARIKLPPQRLRTLLGRGLSGEIHGYLGRVSGLYLGQYRVKFPITSFPDEQSVRARVGVPRNGNLGFELLKRFHVVIDYPHNQLLLRPNSLYRDPFEHDMCGIDLLATGGNYRRYIIKRVEAGSPAAAANLQLDDEIISINLVPANTMSLTQIGRLLHSADGRQLFLLVRRTDGEMVVARIKLKRQI</sequence>
<name>A0ABP8J417_9BACT</name>
<dbReference type="PROSITE" id="PS50106">
    <property type="entry name" value="PDZ"/>
    <property type="match status" value="1"/>
</dbReference>
<evidence type="ECO:0000313" key="5">
    <source>
        <dbReference type="Proteomes" id="UP001500454"/>
    </source>
</evidence>
<evidence type="ECO:0000259" key="3">
    <source>
        <dbReference type="PROSITE" id="PS50175"/>
    </source>
</evidence>
<evidence type="ECO:0000259" key="2">
    <source>
        <dbReference type="PROSITE" id="PS50106"/>
    </source>
</evidence>
<dbReference type="InterPro" id="IPR041489">
    <property type="entry name" value="PDZ_6"/>
</dbReference>
<evidence type="ECO:0000256" key="1">
    <source>
        <dbReference type="ARBA" id="ARBA00022801"/>
    </source>
</evidence>
<gene>
    <name evidence="4" type="ORF">GCM10023186_26320</name>
</gene>
<dbReference type="InterPro" id="IPR021109">
    <property type="entry name" value="Peptidase_aspartic_dom_sf"/>
</dbReference>
<evidence type="ECO:0000313" key="4">
    <source>
        <dbReference type="EMBL" id="GAA4384287.1"/>
    </source>
</evidence>
<dbReference type="PROSITE" id="PS50175">
    <property type="entry name" value="ASP_PROT_RETROV"/>
    <property type="match status" value="1"/>
</dbReference>
<comment type="caution">
    <text evidence="4">The sequence shown here is derived from an EMBL/GenBank/DDBJ whole genome shotgun (WGS) entry which is preliminary data.</text>
</comment>
<keyword evidence="1" id="KW-0378">Hydrolase</keyword>